<dbReference type="InterPro" id="IPR053221">
    <property type="entry name" value="Burnettramic_acid_biosynth"/>
</dbReference>
<protein>
    <submittedName>
        <fullName evidence="2">Uncharacterized protein</fullName>
    </submittedName>
</protein>
<evidence type="ECO:0000313" key="3">
    <source>
        <dbReference type="Proteomes" id="UP000813444"/>
    </source>
</evidence>
<evidence type="ECO:0000256" key="1">
    <source>
        <dbReference type="SAM" id="MobiDB-lite"/>
    </source>
</evidence>
<name>A0A8K0WME6_9HYPO</name>
<sequence length="413" mass="46281">MANDMRTSTSTEEIVILESLSWMPTQSTRAESRASRLNKPVVIPRIDGSSPLDIPMPFVRAYSHALDEHGINKADFVQFIDNLCIAQAAPIPLQAMKGAGDILGLIPFDGSGWMGASVSAVADAGAIAIAKSRTNAYLKKWNQEYFAPRHLRVSVCKTQELVTKLHVQGHTDPTKLSSPSLETLSADDVKLGSRIMEALGPHIAPLTSDVHPPAIPSNLLNRLSGKQIQRRVREKEQSENKKAEKFLAKMEEVRARLEKKRLKLEKKELEDGRKQPGNLTDAKSSYHELGSTTSPVQSELQSYDMHSTSDEILSPVDTERTGADTDHGDQSRDKADSKLEKQQQKLERKAEKESKKMEKEAHKRAEKYSKKRSELEEDAQKKTIKIEKDVAKRLEKLNKRVEKMQFLIVENLS</sequence>
<evidence type="ECO:0000313" key="2">
    <source>
        <dbReference type="EMBL" id="KAH7310727.1"/>
    </source>
</evidence>
<dbReference type="OrthoDB" id="3068835at2759"/>
<dbReference type="Proteomes" id="UP000813444">
    <property type="component" value="Unassembled WGS sequence"/>
</dbReference>
<comment type="caution">
    <text evidence="2">The sequence shown here is derived from an EMBL/GenBank/DDBJ whole genome shotgun (WGS) entry which is preliminary data.</text>
</comment>
<organism evidence="2 3">
    <name type="scientific">Stachybotrys elegans</name>
    <dbReference type="NCBI Taxonomy" id="80388"/>
    <lineage>
        <taxon>Eukaryota</taxon>
        <taxon>Fungi</taxon>
        <taxon>Dikarya</taxon>
        <taxon>Ascomycota</taxon>
        <taxon>Pezizomycotina</taxon>
        <taxon>Sordariomycetes</taxon>
        <taxon>Hypocreomycetidae</taxon>
        <taxon>Hypocreales</taxon>
        <taxon>Stachybotryaceae</taxon>
        <taxon>Stachybotrys</taxon>
    </lineage>
</organism>
<feature type="compositionally biased region" description="Basic and acidic residues" evidence="1">
    <location>
        <begin position="317"/>
        <end position="380"/>
    </location>
</feature>
<gene>
    <name evidence="2" type="ORF">B0I35DRAFT_439601</name>
</gene>
<dbReference type="PANTHER" id="PTHR38887">
    <property type="entry name" value="CHROMOSOME 21, WHOLE GENOME SHOTGUN SEQUENCE"/>
    <property type="match status" value="1"/>
</dbReference>
<keyword evidence="3" id="KW-1185">Reference proteome</keyword>
<feature type="region of interest" description="Disordered" evidence="1">
    <location>
        <begin position="267"/>
        <end position="380"/>
    </location>
</feature>
<dbReference type="PANTHER" id="PTHR38887:SF1">
    <property type="entry name" value="RAS MODIFICATION PROTEIN ERF4"/>
    <property type="match status" value="1"/>
</dbReference>
<feature type="compositionally biased region" description="Polar residues" evidence="1">
    <location>
        <begin position="290"/>
        <end position="306"/>
    </location>
</feature>
<accession>A0A8K0WME6</accession>
<dbReference type="EMBL" id="JAGPNK010000012">
    <property type="protein sequence ID" value="KAH7310727.1"/>
    <property type="molecule type" value="Genomic_DNA"/>
</dbReference>
<proteinExistence type="predicted"/>
<reference evidence="2" key="1">
    <citation type="journal article" date="2021" name="Nat. Commun.">
        <title>Genetic determinants of endophytism in the Arabidopsis root mycobiome.</title>
        <authorList>
            <person name="Mesny F."/>
            <person name="Miyauchi S."/>
            <person name="Thiergart T."/>
            <person name="Pickel B."/>
            <person name="Atanasova L."/>
            <person name="Karlsson M."/>
            <person name="Huettel B."/>
            <person name="Barry K.W."/>
            <person name="Haridas S."/>
            <person name="Chen C."/>
            <person name="Bauer D."/>
            <person name="Andreopoulos W."/>
            <person name="Pangilinan J."/>
            <person name="LaButti K."/>
            <person name="Riley R."/>
            <person name="Lipzen A."/>
            <person name="Clum A."/>
            <person name="Drula E."/>
            <person name="Henrissat B."/>
            <person name="Kohler A."/>
            <person name="Grigoriev I.V."/>
            <person name="Martin F.M."/>
            <person name="Hacquard S."/>
        </authorList>
    </citation>
    <scope>NUCLEOTIDE SEQUENCE</scope>
    <source>
        <strain evidence="2">MPI-CAGE-CH-0235</strain>
    </source>
</reference>
<dbReference type="AlphaFoldDB" id="A0A8K0WME6"/>